<dbReference type="Gene3D" id="3.40.470.10">
    <property type="entry name" value="Uracil-DNA glycosylase-like domain"/>
    <property type="match status" value="1"/>
</dbReference>
<feature type="non-terminal residue" evidence="10">
    <location>
        <position position="1"/>
    </location>
</feature>
<dbReference type="AlphaFoldDB" id="A0A150SV71"/>
<evidence type="ECO:0000256" key="3">
    <source>
        <dbReference type="ARBA" id="ARBA00022763"/>
    </source>
</evidence>
<evidence type="ECO:0000313" key="10">
    <source>
        <dbReference type="EMBL" id="KYF96356.1"/>
    </source>
</evidence>
<sequence length="202" mass="21772">CPRMIGPVVHGPAVPSRILLIGQAPGPREGSLGRPFAWTAGRTLFRWFEGALGVGEADFRRRVYMSAVARCFPGKARGGGDRKPDPEEILRCRTHLEREVGILEPRLILPVGGLAVEQVLGHRGPLASVIGEVRRARYHGVEADVICLPHPSGASSWHKTEPGISLLRRALRLVAEHPETRKTFAGASPAAPATPGEPPYSP</sequence>
<evidence type="ECO:0000256" key="1">
    <source>
        <dbReference type="ARBA" id="ARBA00022485"/>
    </source>
</evidence>
<evidence type="ECO:0000259" key="9">
    <source>
        <dbReference type="SMART" id="SM00986"/>
    </source>
</evidence>
<evidence type="ECO:0000313" key="11">
    <source>
        <dbReference type="Proteomes" id="UP000075635"/>
    </source>
</evidence>
<keyword evidence="5" id="KW-0408">Iron</keyword>
<evidence type="ECO:0000256" key="4">
    <source>
        <dbReference type="ARBA" id="ARBA00022801"/>
    </source>
</evidence>
<reference evidence="10 11" key="1">
    <citation type="submission" date="2014-02" db="EMBL/GenBank/DDBJ databases">
        <title>The small core and large imbalanced accessory genome model reveals a collaborative survival strategy of Sorangium cellulosum strains in nature.</title>
        <authorList>
            <person name="Han K."/>
            <person name="Peng R."/>
            <person name="Blom J."/>
            <person name="Li Y.-Z."/>
        </authorList>
    </citation>
    <scope>NUCLEOTIDE SEQUENCE [LARGE SCALE GENOMIC DNA]</scope>
    <source>
        <strain evidence="10 11">So0011-07</strain>
    </source>
</reference>
<dbReference type="GO" id="GO:0051539">
    <property type="term" value="F:4 iron, 4 sulfur cluster binding"/>
    <property type="evidence" value="ECO:0007669"/>
    <property type="project" value="UniProtKB-KW"/>
</dbReference>
<keyword evidence="4" id="KW-0378">Hydrolase</keyword>
<dbReference type="GO" id="GO:0046872">
    <property type="term" value="F:metal ion binding"/>
    <property type="evidence" value="ECO:0007669"/>
    <property type="project" value="UniProtKB-KW"/>
</dbReference>
<keyword evidence="6" id="KW-0411">Iron-sulfur</keyword>
<evidence type="ECO:0000256" key="2">
    <source>
        <dbReference type="ARBA" id="ARBA00022723"/>
    </source>
</evidence>
<proteinExistence type="predicted"/>
<name>A0A150SV71_SORCE</name>
<keyword evidence="2" id="KW-0479">Metal-binding</keyword>
<evidence type="ECO:0000256" key="6">
    <source>
        <dbReference type="ARBA" id="ARBA00023014"/>
    </source>
</evidence>
<dbReference type="Pfam" id="PF03167">
    <property type="entry name" value="UDG"/>
    <property type="match status" value="1"/>
</dbReference>
<dbReference type="InterPro" id="IPR036895">
    <property type="entry name" value="Uracil-DNA_glycosylase-like_sf"/>
</dbReference>
<feature type="compositionally biased region" description="Low complexity" evidence="8">
    <location>
        <begin position="185"/>
        <end position="194"/>
    </location>
</feature>
<evidence type="ECO:0000256" key="5">
    <source>
        <dbReference type="ARBA" id="ARBA00023004"/>
    </source>
</evidence>
<keyword evidence="7" id="KW-0234">DNA repair</keyword>
<gene>
    <name evidence="10" type="ORF">BE17_38515</name>
</gene>
<keyword evidence="3" id="KW-0227">DNA damage</keyword>
<organism evidence="10 11">
    <name type="scientific">Sorangium cellulosum</name>
    <name type="common">Polyangium cellulosum</name>
    <dbReference type="NCBI Taxonomy" id="56"/>
    <lineage>
        <taxon>Bacteria</taxon>
        <taxon>Pseudomonadati</taxon>
        <taxon>Myxococcota</taxon>
        <taxon>Polyangia</taxon>
        <taxon>Polyangiales</taxon>
        <taxon>Polyangiaceae</taxon>
        <taxon>Sorangium</taxon>
    </lineage>
</organism>
<dbReference type="PANTHER" id="PTHR33693">
    <property type="entry name" value="TYPE-5 URACIL-DNA GLYCOSYLASE"/>
    <property type="match status" value="1"/>
</dbReference>
<evidence type="ECO:0000256" key="7">
    <source>
        <dbReference type="ARBA" id="ARBA00023204"/>
    </source>
</evidence>
<dbReference type="GO" id="GO:0006281">
    <property type="term" value="P:DNA repair"/>
    <property type="evidence" value="ECO:0007669"/>
    <property type="project" value="UniProtKB-KW"/>
</dbReference>
<dbReference type="SMART" id="SM00986">
    <property type="entry name" value="UDG"/>
    <property type="match status" value="1"/>
</dbReference>
<evidence type="ECO:0000256" key="8">
    <source>
        <dbReference type="SAM" id="MobiDB-lite"/>
    </source>
</evidence>
<dbReference type="CDD" id="cd10033">
    <property type="entry name" value="UDG_like"/>
    <property type="match status" value="1"/>
</dbReference>
<protein>
    <submittedName>
        <fullName evidence="10">Uracil-DNA glycosylase</fullName>
    </submittedName>
</protein>
<keyword evidence="1" id="KW-0004">4Fe-4S</keyword>
<feature type="domain" description="Uracil-DNA glycosylase-like" evidence="9">
    <location>
        <begin position="9"/>
        <end position="172"/>
    </location>
</feature>
<accession>A0A150SV71</accession>
<dbReference type="InterPro" id="IPR005122">
    <property type="entry name" value="Uracil-DNA_glycosylase-like"/>
</dbReference>
<dbReference type="InterPro" id="IPR051536">
    <property type="entry name" value="UDG_Type-4/5"/>
</dbReference>
<dbReference type="GO" id="GO:0097506">
    <property type="term" value="F:deaminated base DNA N-glycosylase activity"/>
    <property type="evidence" value="ECO:0007669"/>
    <property type="project" value="UniProtKB-ARBA"/>
</dbReference>
<dbReference type="SMART" id="SM00987">
    <property type="entry name" value="UreE_C"/>
    <property type="match status" value="1"/>
</dbReference>
<dbReference type="PANTHER" id="PTHR33693:SF1">
    <property type="entry name" value="TYPE-4 URACIL-DNA GLYCOSYLASE"/>
    <property type="match status" value="1"/>
</dbReference>
<feature type="region of interest" description="Disordered" evidence="8">
    <location>
        <begin position="179"/>
        <end position="202"/>
    </location>
</feature>
<dbReference type="Proteomes" id="UP000075635">
    <property type="component" value="Unassembled WGS sequence"/>
</dbReference>
<dbReference type="SUPFAM" id="SSF52141">
    <property type="entry name" value="Uracil-DNA glycosylase-like"/>
    <property type="match status" value="1"/>
</dbReference>
<dbReference type="EMBL" id="JEMB01000547">
    <property type="protein sequence ID" value="KYF96356.1"/>
    <property type="molecule type" value="Genomic_DNA"/>
</dbReference>
<comment type="caution">
    <text evidence="10">The sequence shown here is derived from an EMBL/GenBank/DDBJ whole genome shotgun (WGS) entry which is preliminary data.</text>
</comment>